<dbReference type="CDD" id="cd05402">
    <property type="entry name" value="NT_PAP_TUTase"/>
    <property type="match status" value="1"/>
</dbReference>
<organism evidence="3 4">
    <name type="scientific">Emiliania huxleyi (strain CCMP1516)</name>
    <dbReference type="NCBI Taxonomy" id="280463"/>
    <lineage>
        <taxon>Eukaryota</taxon>
        <taxon>Haptista</taxon>
        <taxon>Haptophyta</taxon>
        <taxon>Prymnesiophyceae</taxon>
        <taxon>Isochrysidales</taxon>
        <taxon>Noelaerhabdaceae</taxon>
        <taxon>Emiliania</taxon>
    </lineage>
</organism>
<evidence type="ECO:0000256" key="1">
    <source>
        <dbReference type="SAM" id="MobiDB-lite"/>
    </source>
</evidence>
<dbReference type="PANTHER" id="PTHR23092:SF15">
    <property type="entry name" value="INACTIVE NON-CANONICAL POLY(A) RNA POLYMERASE PROTEIN TRF4-2-RELATED"/>
    <property type="match status" value="1"/>
</dbReference>
<dbReference type="Pfam" id="PF22600">
    <property type="entry name" value="MTPAP-like_central"/>
    <property type="match status" value="1"/>
</dbReference>
<dbReference type="InterPro" id="IPR054708">
    <property type="entry name" value="MTPAP-like_central"/>
</dbReference>
<reference evidence="3" key="2">
    <citation type="submission" date="2024-10" db="UniProtKB">
        <authorList>
            <consortium name="EnsemblProtists"/>
        </authorList>
    </citation>
    <scope>IDENTIFICATION</scope>
</reference>
<dbReference type="HOGENOM" id="CLU_680487_0_0_1"/>
<dbReference type="SUPFAM" id="SSF81631">
    <property type="entry name" value="PAP/OAS1 substrate-binding domain"/>
    <property type="match status" value="1"/>
</dbReference>
<dbReference type="GO" id="GO:0031123">
    <property type="term" value="P:RNA 3'-end processing"/>
    <property type="evidence" value="ECO:0007669"/>
    <property type="project" value="TreeGrafter"/>
</dbReference>
<dbReference type="GO" id="GO:0003729">
    <property type="term" value="F:mRNA binding"/>
    <property type="evidence" value="ECO:0007669"/>
    <property type="project" value="TreeGrafter"/>
</dbReference>
<dbReference type="eggNOG" id="KOG1906">
    <property type="taxonomic scope" value="Eukaryota"/>
</dbReference>
<dbReference type="GO" id="GO:1990817">
    <property type="term" value="F:poly(A) RNA polymerase activity"/>
    <property type="evidence" value="ECO:0007669"/>
    <property type="project" value="InterPro"/>
</dbReference>
<dbReference type="RefSeq" id="XP_005772830.1">
    <property type="nucleotide sequence ID" value="XM_005772773.1"/>
</dbReference>
<dbReference type="SUPFAM" id="SSF81301">
    <property type="entry name" value="Nucleotidyltransferase"/>
    <property type="match status" value="1"/>
</dbReference>
<evidence type="ECO:0000313" key="4">
    <source>
        <dbReference type="Proteomes" id="UP000013827"/>
    </source>
</evidence>
<dbReference type="Gene3D" id="3.30.460.10">
    <property type="entry name" value="Beta Polymerase, domain 2"/>
    <property type="match status" value="1"/>
</dbReference>
<keyword evidence="4" id="KW-1185">Reference proteome</keyword>
<accession>A0A0D3JA66</accession>
<dbReference type="GO" id="GO:0005730">
    <property type="term" value="C:nucleolus"/>
    <property type="evidence" value="ECO:0007669"/>
    <property type="project" value="TreeGrafter"/>
</dbReference>
<dbReference type="STRING" id="2903.R1EBM6"/>
<dbReference type="PaxDb" id="2903-EOD20401"/>
<evidence type="ECO:0000313" key="3">
    <source>
        <dbReference type="EnsemblProtists" id="EOD20401"/>
    </source>
</evidence>
<sequence length="405" mass="43302">MSGLARPPPRPPPLLWRRRPALSRRLVSVARRTAATTSSSSSAAATTATTTASSSSSAAGPSQLHRQMLRLVELTQPTARQAKERELAAWWTAKAVREAAPGATVHIFGSTATGCQLPGSDLDLVAIRAPSRRKKGVAPESAAELAPHSRAFEQLRKIQRRVRASGVADQRDPLVVIRAKVPLLRFSEKRSLLSVDLSWNATDGLRNSQAIRCAMEARPELRPLMLCVKALLRQRGLNTTVEGGIGSYLLFAMVLEHFEPRARLEAVRREAKSKEEQASLRVVRAVEAGGEAAIQCLLGASDEGGGGGDATAECRDLGALLVGFLERHRSEAGPLCMADPMAPEAWRVEEVRRAFGAAADSLQLQPCLSGVLLGWPRGGMIDGRVICLGPRRVVVPGGGVGDVVP</sequence>
<feature type="compositionally biased region" description="Low complexity" evidence="1">
    <location>
        <begin position="27"/>
        <end position="59"/>
    </location>
</feature>
<protein>
    <recommendedName>
        <fullName evidence="2">Poly(A) RNA polymerase mitochondrial-like central palm domain-containing protein</fullName>
    </recommendedName>
</protein>
<feature type="domain" description="Poly(A) RNA polymerase mitochondrial-like central palm" evidence="2">
    <location>
        <begin position="64"/>
        <end position="213"/>
    </location>
</feature>
<dbReference type="KEGG" id="ehx:EMIHUDRAFT_450915"/>
<dbReference type="GO" id="GO:0043634">
    <property type="term" value="P:polyadenylation-dependent ncRNA catabolic process"/>
    <property type="evidence" value="ECO:0007669"/>
    <property type="project" value="TreeGrafter"/>
</dbReference>
<dbReference type="GO" id="GO:0031499">
    <property type="term" value="C:TRAMP complex"/>
    <property type="evidence" value="ECO:0007669"/>
    <property type="project" value="TreeGrafter"/>
</dbReference>
<dbReference type="InterPro" id="IPR045862">
    <property type="entry name" value="Trf4-like"/>
</dbReference>
<dbReference type="GeneID" id="17265947"/>
<dbReference type="Gene3D" id="1.10.1410.10">
    <property type="match status" value="1"/>
</dbReference>
<name>A0A0D3JA66_EMIH1</name>
<dbReference type="InterPro" id="IPR043519">
    <property type="entry name" value="NT_sf"/>
</dbReference>
<dbReference type="EnsemblProtists" id="EOD20401">
    <property type="protein sequence ID" value="EOD20401"/>
    <property type="gene ID" value="EMIHUDRAFT_450915"/>
</dbReference>
<dbReference type="AlphaFoldDB" id="A0A0D3JA66"/>
<dbReference type="PANTHER" id="PTHR23092">
    <property type="entry name" value="POLY(A) RNA POLYMERASE"/>
    <property type="match status" value="1"/>
</dbReference>
<reference evidence="4" key="1">
    <citation type="journal article" date="2013" name="Nature">
        <title>Pan genome of the phytoplankton Emiliania underpins its global distribution.</title>
        <authorList>
            <person name="Read B.A."/>
            <person name="Kegel J."/>
            <person name="Klute M.J."/>
            <person name="Kuo A."/>
            <person name="Lefebvre S.C."/>
            <person name="Maumus F."/>
            <person name="Mayer C."/>
            <person name="Miller J."/>
            <person name="Monier A."/>
            <person name="Salamov A."/>
            <person name="Young J."/>
            <person name="Aguilar M."/>
            <person name="Claverie J.M."/>
            <person name="Frickenhaus S."/>
            <person name="Gonzalez K."/>
            <person name="Herman E.K."/>
            <person name="Lin Y.C."/>
            <person name="Napier J."/>
            <person name="Ogata H."/>
            <person name="Sarno A.F."/>
            <person name="Shmutz J."/>
            <person name="Schroeder D."/>
            <person name="de Vargas C."/>
            <person name="Verret F."/>
            <person name="von Dassow P."/>
            <person name="Valentin K."/>
            <person name="Van de Peer Y."/>
            <person name="Wheeler G."/>
            <person name="Dacks J.B."/>
            <person name="Delwiche C.F."/>
            <person name="Dyhrman S.T."/>
            <person name="Glockner G."/>
            <person name="John U."/>
            <person name="Richards T."/>
            <person name="Worden A.Z."/>
            <person name="Zhang X."/>
            <person name="Grigoriev I.V."/>
            <person name="Allen A.E."/>
            <person name="Bidle K."/>
            <person name="Borodovsky M."/>
            <person name="Bowler C."/>
            <person name="Brownlee C."/>
            <person name="Cock J.M."/>
            <person name="Elias M."/>
            <person name="Gladyshev V.N."/>
            <person name="Groth M."/>
            <person name="Guda C."/>
            <person name="Hadaegh A."/>
            <person name="Iglesias-Rodriguez M.D."/>
            <person name="Jenkins J."/>
            <person name="Jones B.M."/>
            <person name="Lawson T."/>
            <person name="Leese F."/>
            <person name="Lindquist E."/>
            <person name="Lobanov A."/>
            <person name="Lomsadze A."/>
            <person name="Malik S.B."/>
            <person name="Marsh M.E."/>
            <person name="Mackinder L."/>
            <person name="Mock T."/>
            <person name="Mueller-Roeber B."/>
            <person name="Pagarete A."/>
            <person name="Parker M."/>
            <person name="Probert I."/>
            <person name="Quesneville H."/>
            <person name="Raines C."/>
            <person name="Rensing S.A."/>
            <person name="Riano-Pachon D.M."/>
            <person name="Richier S."/>
            <person name="Rokitta S."/>
            <person name="Shiraiwa Y."/>
            <person name="Soanes D.M."/>
            <person name="van der Giezen M."/>
            <person name="Wahlund T.M."/>
            <person name="Williams B."/>
            <person name="Wilson W."/>
            <person name="Wolfe G."/>
            <person name="Wurch L.L."/>
        </authorList>
    </citation>
    <scope>NUCLEOTIDE SEQUENCE</scope>
</reference>
<evidence type="ECO:0000259" key="2">
    <source>
        <dbReference type="Pfam" id="PF22600"/>
    </source>
</evidence>
<feature type="region of interest" description="Disordered" evidence="1">
    <location>
        <begin position="27"/>
        <end position="63"/>
    </location>
</feature>
<dbReference type="Proteomes" id="UP000013827">
    <property type="component" value="Unassembled WGS sequence"/>
</dbReference>
<proteinExistence type="predicted"/>